<evidence type="ECO:0000313" key="2">
    <source>
        <dbReference type="Proteomes" id="UP000430670"/>
    </source>
</evidence>
<protein>
    <submittedName>
        <fullName evidence="1">Uncharacterized protein</fullName>
    </submittedName>
</protein>
<dbReference type="RefSeq" id="WP_155475200.1">
    <property type="nucleotide sequence ID" value="NZ_WNKU01000002.1"/>
</dbReference>
<sequence length="62" mass="6926">MVGRLMLTLLSGAAAYTYAEKKYQEVTERKIAEGLNKLRPVVNALYESETKRIGVNYSSATQ</sequence>
<name>A0A6I3SH41_HELMO</name>
<keyword evidence="2" id="KW-1185">Reference proteome</keyword>
<gene>
    <name evidence="1" type="ORF">GJ688_03885</name>
</gene>
<dbReference type="Proteomes" id="UP000430670">
    <property type="component" value="Unassembled WGS sequence"/>
</dbReference>
<dbReference type="EMBL" id="WNKU01000002">
    <property type="protein sequence ID" value="MTV48122.1"/>
    <property type="molecule type" value="Genomic_DNA"/>
</dbReference>
<comment type="caution">
    <text evidence="1">The sequence shown here is derived from an EMBL/GenBank/DDBJ whole genome shotgun (WGS) entry which is preliminary data.</text>
</comment>
<reference evidence="1 2" key="1">
    <citation type="submission" date="2019-11" db="EMBL/GenBank/DDBJ databases">
        <title>Whole-genome sequence of a the green, strictly anaerobic photosynthetic bacterium Heliobacillus mobilis DSM 6151.</title>
        <authorList>
            <person name="Kyndt J.A."/>
            <person name="Meyer T.E."/>
        </authorList>
    </citation>
    <scope>NUCLEOTIDE SEQUENCE [LARGE SCALE GENOMIC DNA]</scope>
    <source>
        <strain evidence="1 2">DSM 6151</strain>
    </source>
</reference>
<evidence type="ECO:0000313" key="1">
    <source>
        <dbReference type="EMBL" id="MTV48122.1"/>
    </source>
</evidence>
<dbReference type="OrthoDB" id="2084370at2"/>
<organism evidence="1 2">
    <name type="scientific">Heliobacterium mobile</name>
    <name type="common">Heliobacillus mobilis</name>
    <dbReference type="NCBI Taxonomy" id="28064"/>
    <lineage>
        <taxon>Bacteria</taxon>
        <taxon>Bacillati</taxon>
        <taxon>Bacillota</taxon>
        <taxon>Clostridia</taxon>
        <taxon>Eubacteriales</taxon>
        <taxon>Heliobacteriaceae</taxon>
        <taxon>Heliobacterium</taxon>
    </lineage>
</organism>
<accession>A0A6I3SH41</accession>
<proteinExistence type="predicted"/>
<dbReference type="AlphaFoldDB" id="A0A6I3SH41"/>